<gene>
    <name evidence="1" type="ORF">PGT21_031384</name>
</gene>
<name>A0A5B0PSM0_PUCGR</name>
<accession>A0A5B0PSM0</accession>
<dbReference type="Proteomes" id="UP000324748">
    <property type="component" value="Unassembled WGS sequence"/>
</dbReference>
<dbReference type="AlphaFoldDB" id="A0A5B0PSM0"/>
<proteinExistence type="predicted"/>
<evidence type="ECO:0000313" key="1">
    <source>
        <dbReference type="EMBL" id="KAA1104765.1"/>
    </source>
</evidence>
<organism evidence="1 2">
    <name type="scientific">Puccinia graminis f. sp. tritici</name>
    <dbReference type="NCBI Taxonomy" id="56615"/>
    <lineage>
        <taxon>Eukaryota</taxon>
        <taxon>Fungi</taxon>
        <taxon>Dikarya</taxon>
        <taxon>Basidiomycota</taxon>
        <taxon>Pucciniomycotina</taxon>
        <taxon>Pucciniomycetes</taxon>
        <taxon>Pucciniales</taxon>
        <taxon>Pucciniaceae</taxon>
        <taxon>Puccinia</taxon>
    </lineage>
</organism>
<sequence length="144" mass="16264">MTTPIAPSERPTPFPCSVLNRSSSQLEILELVSPSAMAPPRVPAQDQCIHRYEIIAQYFAPLFGSATGSTGFDKRVSNAVHLNSTDNTLAQRIFIDHSCRAQRYVCAVFRWPWSQGNLRMLNSMRGGLLKIVKRQERSCWRRAV</sequence>
<reference evidence="1 2" key="1">
    <citation type="submission" date="2019-05" db="EMBL/GenBank/DDBJ databases">
        <title>Emergence of the Ug99 lineage of the wheat stem rust pathogen through somatic hybridization.</title>
        <authorList>
            <person name="Li F."/>
            <person name="Upadhyaya N.M."/>
            <person name="Sperschneider J."/>
            <person name="Matny O."/>
            <person name="Nguyen-Phuc H."/>
            <person name="Mago R."/>
            <person name="Raley C."/>
            <person name="Miller M.E."/>
            <person name="Silverstein K.A.T."/>
            <person name="Henningsen E."/>
            <person name="Hirsch C.D."/>
            <person name="Visser B."/>
            <person name="Pretorius Z.A."/>
            <person name="Steffenson B.J."/>
            <person name="Schwessinger B."/>
            <person name="Dodds P.N."/>
            <person name="Figueroa M."/>
        </authorList>
    </citation>
    <scope>NUCLEOTIDE SEQUENCE [LARGE SCALE GENOMIC DNA]</scope>
    <source>
        <strain evidence="1">21-0</strain>
    </source>
</reference>
<evidence type="ECO:0000313" key="2">
    <source>
        <dbReference type="Proteomes" id="UP000324748"/>
    </source>
</evidence>
<dbReference type="EMBL" id="VSWC01000041">
    <property type="protein sequence ID" value="KAA1104765.1"/>
    <property type="molecule type" value="Genomic_DNA"/>
</dbReference>
<keyword evidence="2" id="KW-1185">Reference proteome</keyword>
<comment type="caution">
    <text evidence="1">The sequence shown here is derived from an EMBL/GenBank/DDBJ whole genome shotgun (WGS) entry which is preliminary data.</text>
</comment>
<protein>
    <submittedName>
        <fullName evidence="1">Uncharacterized protein</fullName>
    </submittedName>
</protein>